<dbReference type="EMBL" id="LK023379">
    <property type="protein sequence ID" value="CDS13595.1"/>
    <property type="molecule type" value="Genomic_DNA"/>
</dbReference>
<evidence type="ECO:0000313" key="1">
    <source>
        <dbReference type="EMBL" id="CDS13595.1"/>
    </source>
</evidence>
<organism evidence="1">
    <name type="scientific">Lichtheimia ramosa</name>
    <dbReference type="NCBI Taxonomy" id="688394"/>
    <lineage>
        <taxon>Eukaryota</taxon>
        <taxon>Fungi</taxon>
        <taxon>Fungi incertae sedis</taxon>
        <taxon>Mucoromycota</taxon>
        <taxon>Mucoromycotina</taxon>
        <taxon>Mucoromycetes</taxon>
        <taxon>Mucorales</taxon>
        <taxon>Lichtheimiaceae</taxon>
        <taxon>Lichtheimia</taxon>
    </lineage>
</organism>
<proteinExistence type="predicted"/>
<dbReference type="AlphaFoldDB" id="A0A077X205"/>
<protein>
    <submittedName>
        <fullName evidence="1">Uncharacterized protein</fullName>
    </submittedName>
</protein>
<sequence length="140" mass="15669">MTGRKQPLPSEHVLYYPPSPSMPMYYDDCLECRVAEGVLSPSSCLTPYSSCSDSDYGNDALITPRCSPTNRPMLPFPLMLPHHSPPAQHQQQQQPILLAPLHMVDHKIKKDDCDTTTAMHMPTCLSRPTLPPIRSLLLDD</sequence>
<gene>
    <name evidence="1" type="ORF">LRAMOSA05771</name>
</gene>
<reference evidence="1" key="1">
    <citation type="journal article" date="2014" name="Genome Announc.">
        <title>De novo whole-genome sequence and genome annotation of Lichtheimia ramosa.</title>
        <authorList>
            <person name="Linde J."/>
            <person name="Schwartze V."/>
            <person name="Binder U."/>
            <person name="Lass-Florl C."/>
            <person name="Voigt K."/>
            <person name="Horn F."/>
        </authorList>
    </citation>
    <scope>NUCLEOTIDE SEQUENCE</scope>
    <source>
        <strain evidence="1">JMRC FSU:6197</strain>
    </source>
</reference>
<dbReference type="OrthoDB" id="2287085at2759"/>
<name>A0A077X205_9FUNG</name>
<accession>A0A077X205</accession>